<keyword evidence="2 7" id="KW-0812">Transmembrane</keyword>
<gene>
    <name evidence="9" type="primary">Bzrap1_5</name>
    <name evidence="9" type="ORF">g.110377</name>
</gene>
<evidence type="ECO:0000256" key="2">
    <source>
        <dbReference type="ARBA" id="ARBA00022692"/>
    </source>
</evidence>
<feature type="transmembrane region" description="Helical" evidence="7">
    <location>
        <begin position="446"/>
        <end position="467"/>
    </location>
</feature>
<keyword evidence="5" id="KW-0175">Coiled coil</keyword>
<feature type="coiled-coil region" evidence="5">
    <location>
        <begin position="116"/>
        <end position="150"/>
    </location>
</feature>
<dbReference type="Pfam" id="PF04576">
    <property type="entry name" value="Zein-binding"/>
    <property type="match status" value="1"/>
</dbReference>
<evidence type="ECO:0000313" key="9">
    <source>
        <dbReference type="EMBL" id="JAT40404.1"/>
    </source>
</evidence>
<sequence>TPSPWRFPSLLPPPSPKNPSFFPSAGVETPSRWCRSRPETSGGSGGGGCGVGLLPSLDALGEGRLPMVSEAAEGDVAVCCSFDCRAGRRSVKRRLHRMEEEEDDEGEGNVPTIAARVEADDEVAALREALACQQREVAQLCAELEEERAASASAASEAMSMILRLQREKGEAQMEARQFQRFAEEKMEHDQRELLALEDLLNKREQAIIALSCEVQAYRHRLLSYGIALDSLEPAAHAAALEGGDDEYGYLNCEYAQLCCDDNPHRLDATIPVNEMEKGVVTGQSPPRQLSANRFGSLLAGEPTCSVEQQEGFHSVDPGGDDDNTSDRVYTIDAVHCGVAQAVGVERYVSTEREPACGVDGACGKEETDMKKLEMRLLALEADRESMRQVIMSMQSHKAQLVLLKEVAQHLCKDVPAHSAPPPERKLAKRPSLLSFMSMIKAILEASFLGSFSFMSTVKWIMSFVFWKKKADRSKHMLGVSNNNVGLLLLLDNAPRIRQWRHHSRMGG</sequence>
<dbReference type="PANTHER" id="PTHR31422:SF0">
    <property type="entry name" value="MYOSIN-BINDING PROTEIN 7"/>
    <property type="match status" value="1"/>
</dbReference>
<feature type="compositionally biased region" description="Pro residues" evidence="6">
    <location>
        <begin position="1"/>
        <end position="17"/>
    </location>
</feature>
<reference evidence="9" key="1">
    <citation type="submission" date="2015-07" db="EMBL/GenBank/DDBJ databases">
        <title>Transcriptome Assembly of Anthurium amnicola.</title>
        <authorList>
            <person name="Suzuki J."/>
        </authorList>
    </citation>
    <scope>NUCLEOTIDE SEQUENCE</scope>
</reference>
<evidence type="ECO:0000259" key="8">
    <source>
        <dbReference type="PROSITE" id="PS51775"/>
    </source>
</evidence>
<accession>A0A1D1XDB1</accession>
<protein>
    <submittedName>
        <fullName evidence="9">Peripheral-type benzodiazepine receptor-associated protein 1</fullName>
    </submittedName>
</protein>
<comment type="subcellular location">
    <subcellularLocation>
        <location evidence="1">Membrane</location>
    </subcellularLocation>
</comment>
<dbReference type="PANTHER" id="PTHR31422">
    <property type="entry name" value="BNAANNG28530D PROTEIN"/>
    <property type="match status" value="1"/>
</dbReference>
<dbReference type="EMBL" id="GDJX01027532">
    <property type="protein sequence ID" value="JAT40404.1"/>
    <property type="molecule type" value="Transcribed_RNA"/>
</dbReference>
<feature type="domain" description="GTD-binding" evidence="8">
    <location>
        <begin position="121"/>
        <end position="219"/>
    </location>
</feature>
<name>A0A1D1XDB1_9ARAE</name>
<dbReference type="PROSITE" id="PS51775">
    <property type="entry name" value="GTD_BINDING"/>
    <property type="match status" value="1"/>
</dbReference>
<feature type="region of interest" description="Disordered" evidence="6">
    <location>
        <begin position="1"/>
        <end position="49"/>
    </location>
</feature>
<dbReference type="GO" id="GO:0016020">
    <property type="term" value="C:membrane"/>
    <property type="evidence" value="ECO:0007669"/>
    <property type="project" value="UniProtKB-SubCell"/>
</dbReference>
<dbReference type="AlphaFoldDB" id="A0A1D1XDB1"/>
<keyword evidence="3 7" id="KW-1133">Transmembrane helix</keyword>
<evidence type="ECO:0000256" key="6">
    <source>
        <dbReference type="SAM" id="MobiDB-lite"/>
    </source>
</evidence>
<feature type="coiled-coil region" evidence="5">
    <location>
        <begin position="363"/>
        <end position="390"/>
    </location>
</feature>
<proteinExistence type="predicted"/>
<evidence type="ECO:0000256" key="1">
    <source>
        <dbReference type="ARBA" id="ARBA00004370"/>
    </source>
</evidence>
<evidence type="ECO:0000256" key="4">
    <source>
        <dbReference type="ARBA" id="ARBA00023136"/>
    </source>
</evidence>
<evidence type="ECO:0000256" key="7">
    <source>
        <dbReference type="SAM" id="Phobius"/>
    </source>
</evidence>
<keyword evidence="4 7" id="KW-0472">Membrane</keyword>
<evidence type="ECO:0000256" key="3">
    <source>
        <dbReference type="ARBA" id="ARBA00022989"/>
    </source>
</evidence>
<feature type="non-terminal residue" evidence="9">
    <location>
        <position position="1"/>
    </location>
</feature>
<keyword evidence="9" id="KW-0675">Receptor</keyword>
<organism evidence="9">
    <name type="scientific">Anthurium amnicola</name>
    <dbReference type="NCBI Taxonomy" id="1678845"/>
    <lineage>
        <taxon>Eukaryota</taxon>
        <taxon>Viridiplantae</taxon>
        <taxon>Streptophyta</taxon>
        <taxon>Embryophyta</taxon>
        <taxon>Tracheophyta</taxon>
        <taxon>Spermatophyta</taxon>
        <taxon>Magnoliopsida</taxon>
        <taxon>Liliopsida</taxon>
        <taxon>Araceae</taxon>
        <taxon>Pothoideae</taxon>
        <taxon>Potheae</taxon>
        <taxon>Anthurium</taxon>
    </lineage>
</organism>
<evidence type="ECO:0000256" key="5">
    <source>
        <dbReference type="SAM" id="Coils"/>
    </source>
</evidence>
<dbReference type="InterPro" id="IPR007656">
    <property type="entry name" value="GTD-bd"/>
</dbReference>
<dbReference type="GO" id="GO:0080115">
    <property type="term" value="F:myosin XI tail binding"/>
    <property type="evidence" value="ECO:0007669"/>
    <property type="project" value="UniProtKB-ARBA"/>
</dbReference>